<evidence type="ECO:0000259" key="2">
    <source>
        <dbReference type="Pfam" id="PF25023"/>
    </source>
</evidence>
<dbReference type="Gene3D" id="2.180.10.10">
    <property type="entry name" value="RHS repeat-associated core"/>
    <property type="match status" value="1"/>
</dbReference>
<accession>A0A432VPF9</accession>
<dbReference type="AlphaFoldDB" id="A0A432VPF9"/>
<dbReference type="Pfam" id="PF25023">
    <property type="entry name" value="TEN_YD-shell"/>
    <property type="match status" value="1"/>
</dbReference>
<evidence type="ECO:0000313" key="3">
    <source>
        <dbReference type="EMBL" id="RUO18001.1"/>
    </source>
</evidence>
<dbReference type="InterPro" id="IPR050708">
    <property type="entry name" value="T6SS_VgrG/RHS"/>
</dbReference>
<dbReference type="OrthoDB" id="9815414at2"/>
<gene>
    <name evidence="3" type="ORF">CWE08_12090</name>
</gene>
<dbReference type="PANTHER" id="PTHR32305:SF17">
    <property type="entry name" value="TRNA NUCLEASE WAPA"/>
    <property type="match status" value="1"/>
</dbReference>
<sequence length="469" mass="50670">MRRVESWFRCNLGNAIVELRQGERGESITTRYVYTDHLGSVDVITDDARQVEEKLSFDAFGKRRAVFKSNNQAVNFTLASILSLTHKGYTGHEQVDHASVVQMGGRIYDAHIGRFLQADPFVQSPSNSQNFNRYSYVLNNPLSYTDPSGYLFKKLASPFKRVIRGVFKALGADISQTIVSIGSLFCGPWAPACSAAGTYNVARAHGASSSQALRGAAVAGASTWAFTPSGGPAAPTASQVTVRLGINIVAAHNPNMGQALMYISGSLGEDFGGWVQNAVGSYGQYKAQSELTRFAAKNGLSLQELNLILGLNSKMGLVIAGTTYREEHQLVTGFTTRRGGMMGEIGGIVGVLWDINDTLLNAQGLMDAVSMQVIKSGYSGHLTGHSLGAWRVNNLVRQGFIESGTLYSLPGFAYPAAGTSGACISTDPICGGGLLSPLRVNTSHLTKPASIWHSHNYDEYIRQWQQRRR</sequence>
<organism evidence="3 4">
    <name type="scientific">Aliidiomarina iranensis</name>
    <dbReference type="NCBI Taxonomy" id="1434071"/>
    <lineage>
        <taxon>Bacteria</taxon>
        <taxon>Pseudomonadati</taxon>
        <taxon>Pseudomonadota</taxon>
        <taxon>Gammaproteobacteria</taxon>
        <taxon>Alteromonadales</taxon>
        <taxon>Idiomarinaceae</taxon>
        <taxon>Aliidiomarina</taxon>
    </lineage>
</organism>
<dbReference type="RefSeq" id="WP_126768514.1">
    <property type="nucleotide sequence ID" value="NZ_PIPJ01000022.1"/>
</dbReference>
<reference evidence="4" key="1">
    <citation type="journal article" date="2018" name="Front. Microbiol.">
        <title>Genome-Based Analysis Reveals the Taxonomy and Diversity of the Family Idiomarinaceae.</title>
        <authorList>
            <person name="Liu Y."/>
            <person name="Lai Q."/>
            <person name="Shao Z."/>
        </authorList>
    </citation>
    <scope>NUCLEOTIDE SEQUENCE [LARGE SCALE GENOMIC DNA]</scope>
    <source>
        <strain evidence="4">GBPy7</strain>
    </source>
</reference>
<dbReference type="Proteomes" id="UP000288395">
    <property type="component" value="Unassembled WGS sequence"/>
</dbReference>
<dbReference type="EMBL" id="PIPJ01000022">
    <property type="protein sequence ID" value="RUO18001.1"/>
    <property type="molecule type" value="Genomic_DNA"/>
</dbReference>
<dbReference type="InterPro" id="IPR056823">
    <property type="entry name" value="TEN-like_YD-shell"/>
</dbReference>
<name>A0A432VPF9_9GAMM</name>
<dbReference type="InterPro" id="IPR022385">
    <property type="entry name" value="Rhs_assc_core"/>
</dbReference>
<protein>
    <recommendedName>
        <fullName evidence="2">Teneurin-like YD-shell domain-containing protein</fullName>
    </recommendedName>
</protein>
<keyword evidence="1" id="KW-0677">Repeat</keyword>
<keyword evidence="4" id="KW-1185">Reference proteome</keyword>
<feature type="domain" description="Teneurin-like YD-shell" evidence="2">
    <location>
        <begin position="32"/>
        <end position="141"/>
    </location>
</feature>
<evidence type="ECO:0000313" key="4">
    <source>
        <dbReference type="Proteomes" id="UP000288395"/>
    </source>
</evidence>
<dbReference type="PANTHER" id="PTHR32305">
    <property type="match status" value="1"/>
</dbReference>
<evidence type="ECO:0000256" key="1">
    <source>
        <dbReference type="ARBA" id="ARBA00022737"/>
    </source>
</evidence>
<comment type="caution">
    <text evidence="3">The sequence shown here is derived from an EMBL/GenBank/DDBJ whole genome shotgun (WGS) entry which is preliminary data.</text>
</comment>
<proteinExistence type="predicted"/>
<dbReference type="NCBIfam" id="TIGR03696">
    <property type="entry name" value="Rhs_assc_core"/>
    <property type="match status" value="1"/>
</dbReference>